<sequence>MEDVGAGKGTGPGIGDKVVEIPVMENDRSSGHPRTHQGGDVVTEGGLGESSTTTVVHNRGLKSKEGVGMSTDKAVRQHGIVASLGKVVLGKTSLDTGKHTVVQVVSAVDTSLAKPAKADLGKQQSWEGITYVLPPFGFEELWPMSSVFGWSRQLVP</sequence>
<gene>
    <name evidence="2" type="ORF">V6N11_065842</name>
</gene>
<dbReference type="Proteomes" id="UP001396334">
    <property type="component" value="Unassembled WGS sequence"/>
</dbReference>
<keyword evidence="3" id="KW-1185">Reference proteome</keyword>
<proteinExistence type="predicted"/>
<organism evidence="2 3">
    <name type="scientific">Hibiscus sabdariffa</name>
    <name type="common">roselle</name>
    <dbReference type="NCBI Taxonomy" id="183260"/>
    <lineage>
        <taxon>Eukaryota</taxon>
        <taxon>Viridiplantae</taxon>
        <taxon>Streptophyta</taxon>
        <taxon>Embryophyta</taxon>
        <taxon>Tracheophyta</taxon>
        <taxon>Spermatophyta</taxon>
        <taxon>Magnoliopsida</taxon>
        <taxon>eudicotyledons</taxon>
        <taxon>Gunneridae</taxon>
        <taxon>Pentapetalae</taxon>
        <taxon>rosids</taxon>
        <taxon>malvids</taxon>
        <taxon>Malvales</taxon>
        <taxon>Malvaceae</taxon>
        <taxon>Malvoideae</taxon>
        <taxon>Hibiscus</taxon>
    </lineage>
</organism>
<evidence type="ECO:0000313" key="3">
    <source>
        <dbReference type="Proteomes" id="UP001396334"/>
    </source>
</evidence>
<reference evidence="2 3" key="1">
    <citation type="journal article" date="2024" name="G3 (Bethesda)">
        <title>Genome assembly of Hibiscus sabdariffa L. provides insights into metabolisms of medicinal natural products.</title>
        <authorList>
            <person name="Kim T."/>
        </authorList>
    </citation>
    <scope>NUCLEOTIDE SEQUENCE [LARGE SCALE GENOMIC DNA]</scope>
    <source>
        <strain evidence="2">TK-2024</strain>
        <tissue evidence="2">Old leaves</tissue>
    </source>
</reference>
<name>A0ABR2PIY1_9ROSI</name>
<comment type="caution">
    <text evidence="2">The sequence shown here is derived from an EMBL/GenBank/DDBJ whole genome shotgun (WGS) entry which is preliminary data.</text>
</comment>
<evidence type="ECO:0000313" key="2">
    <source>
        <dbReference type="EMBL" id="KAK8988246.1"/>
    </source>
</evidence>
<protein>
    <submittedName>
        <fullName evidence="2">Uncharacterized protein</fullName>
    </submittedName>
</protein>
<feature type="region of interest" description="Disordered" evidence="1">
    <location>
        <begin position="26"/>
        <end position="70"/>
    </location>
</feature>
<evidence type="ECO:0000256" key="1">
    <source>
        <dbReference type="SAM" id="MobiDB-lite"/>
    </source>
</evidence>
<accession>A0ABR2PIY1</accession>
<dbReference type="EMBL" id="JBBPBN010000059">
    <property type="protein sequence ID" value="KAK8988246.1"/>
    <property type="molecule type" value="Genomic_DNA"/>
</dbReference>